<feature type="domain" description="CoA carboxyltransferase C-terminal" evidence="2">
    <location>
        <begin position="272"/>
        <end position="505"/>
    </location>
</feature>
<keyword evidence="4" id="KW-1185">Reference proteome</keyword>
<dbReference type="GO" id="GO:0016740">
    <property type="term" value="F:transferase activity"/>
    <property type="evidence" value="ECO:0007669"/>
    <property type="project" value="UniProtKB-KW"/>
</dbReference>
<accession>A0A7K1FP95</accession>
<sequence length="518" mass="54404">MVAEPVVGAPDAVADLHERAARIRDGMGGAAKVAALAAAGRLTARQRIDGLLDDGTFDEIGTFAHSARPEDAASTPGDGKIGGFGRVDGRPVTVVADDITVKRASTSAVGARKMRRLFETAVRDGLPFVFFGETGGARIPDMMGSAGFGAIGPLLYPSGRARSVPMATVIVGESFGASSFLAGVSDLVVQVRGSALAVSSPKVIEVATGERITMEELGGVDVHARTTGQIDLVAEDEQQSWDQVRRFLSYLPSNAQQPPPVLPAVAPEDLGPLTSLVPAERRRAYDARRLVRGIVDAGSLMELQPQFARSLVTGLARIGGHPVGVLASQPLHQAGVLAPQTCDKATRLILLCDAFGLPLVFLHDTPGFVIGRQAEHQRLIAKAMLLQQAVLMAGVPRLSVIVRKSFGLADHVMSGLGTGADLLVAWPGAEISFMDPLAAANVLTPDGAGPAAERVDAGTVGAVTYDTGPYPAAAGMHLDEVIDPERTREVLLCAIERYRLRPFASGADRPLARWPLAW</sequence>
<evidence type="ECO:0000259" key="2">
    <source>
        <dbReference type="PROSITE" id="PS50989"/>
    </source>
</evidence>
<dbReference type="RefSeq" id="WP_154769967.1">
    <property type="nucleotide sequence ID" value="NZ_WLYK01000008.1"/>
</dbReference>
<dbReference type="InterPro" id="IPR029045">
    <property type="entry name" value="ClpP/crotonase-like_dom_sf"/>
</dbReference>
<name>A0A7K1FP95_9ACTN</name>
<dbReference type="InterPro" id="IPR011762">
    <property type="entry name" value="COA_CT_N"/>
</dbReference>
<dbReference type="InterPro" id="IPR011763">
    <property type="entry name" value="COA_CT_C"/>
</dbReference>
<dbReference type="InterPro" id="IPR034733">
    <property type="entry name" value="AcCoA_carboxyl_beta"/>
</dbReference>
<dbReference type="EMBL" id="WLYK01000008">
    <property type="protein sequence ID" value="MTD15972.1"/>
    <property type="molecule type" value="Genomic_DNA"/>
</dbReference>
<dbReference type="SUPFAM" id="SSF52096">
    <property type="entry name" value="ClpP/crotonase"/>
    <property type="match status" value="2"/>
</dbReference>
<dbReference type="InterPro" id="IPR051047">
    <property type="entry name" value="AccD/PCCB"/>
</dbReference>
<proteinExistence type="predicted"/>
<gene>
    <name evidence="3" type="ORF">GIS00_18715</name>
</gene>
<keyword evidence="3" id="KW-0808">Transferase</keyword>
<evidence type="ECO:0000313" key="4">
    <source>
        <dbReference type="Proteomes" id="UP000460221"/>
    </source>
</evidence>
<comment type="caution">
    <text evidence="3">The sequence shown here is derived from an EMBL/GenBank/DDBJ whole genome shotgun (WGS) entry which is preliminary data.</text>
</comment>
<dbReference type="Pfam" id="PF01039">
    <property type="entry name" value="Carboxyl_trans"/>
    <property type="match status" value="1"/>
</dbReference>
<dbReference type="GO" id="GO:0004658">
    <property type="term" value="F:propionyl-CoA carboxylase activity"/>
    <property type="evidence" value="ECO:0007669"/>
    <property type="project" value="TreeGrafter"/>
</dbReference>
<evidence type="ECO:0000259" key="1">
    <source>
        <dbReference type="PROSITE" id="PS50980"/>
    </source>
</evidence>
<evidence type="ECO:0000313" key="3">
    <source>
        <dbReference type="EMBL" id="MTD15972.1"/>
    </source>
</evidence>
<organism evidence="3 4">
    <name type="scientific">Nakamurella alba</name>
    <dbReference type="NCBI Taxonomy" id="2665158"/>
    <lineage>
        <taxon>Bacteria</taxon>
        <taxon>Bacillati</taxon>
        <taxon>Actinomycetota</taxon>
        <taxon>Actinomycetes</taxon>
        <taxon>Nakamurellales</taxon>
        <taxon>Nakamurellaceae</taxon>
        <taxon>Nakamurella</taxon>
    </lineage>
</organism>
<feature type="domain" description="CoA carboxyltransferase N-terminal" evidence="1">
    <location>
        <begin position="9"/>
        <end position="263"/>
    </location>
</feature>
<dbReference type="PANTHER" id="PTHR43842">
    <property type="entry name" value="PROPIONYL-COA CARBOXYLASE BETA CHAIN"/>
    <property type="match status" value="1"/>
</dbReference>
<dbReference type="AlphaFoldDB" id="A0A7K1FP95"/>
<dbReference type="PANTHER" id="PTHR43842:SF2">
    <property type="entry name" value="PROPIONYL-COA CARBOXYLASE BETA CHAIN, MITOCHONDRIAL"/>
    <property type="match status" value="1"/>
</dbReference>
<protein>
    <submittedName>
        <fullName evidence="3">Carboxyl transferase</fullName>
    </submittedName>
</protein>
<dbReference type="PROSITE" id="PS50980">
    <property type="entry name" value="COA_CT_NTER"/>
    <property type="match status" value="1"/>
</dbReference>
<dbReference type="Proteomes" id="UP000460221">
    <property type="component" value="Unassembled WGS sequence"/>
</dbReference>
<dbReference type="PROSITE" id="PS50989">
    <property type="entry name" value="COA_CT_CTER"/>
    <property type="match status" value="1"/>
</dbReference>
<reference evidence="3 4" key="1">
    <citation type="submission" date="2019-11" db="EMBL/GenBank/DDBJ databases">
        <authorList>
            <person name="Jiang L.-Q."/>
        </authorList>
    </citation>
    <scope>NUCLEOTIDE SEQUENCE [LARGE SCALE GENOMIC DNA]</scope>
    <source>
        <strain evidence="3 4">YIM 132087</strain>
    </source>
</reference>
<dbReference type="Gene3D" id="3.90.226.10">
    <property type="entry name" value="2-enoyl-CoA Hydratase, Chain A, domain 1"/>
    <property type="match status" value="2"/>
</dbReference>